<gene>
    <name evidence="4" type="ORF">CCS01_01780</name>
</gene>
<dbReference type="Gene3D" id="3.40.50.1820">
    <property type="entry name" value="alpha/beta hydrolase"/>
    <property type="match status" value="1"/>
</dbReference>
<dbReference type="PRINTS" id="PR00412">
    <property type="entry name" value="EPOXHYDRLASE"/>
</dbReference>
<dbReference type="SUPFAM" id="SSF53474">
    <property type="entry name" value="alpha/beta-Hydrolases"/>
    <property type="match status" value="1"/>
</dbReference>
<proteinExistence type="predicted"/>
<feature type="region of interest" description="Disordered" evidence="2">
    <location>
        <begin position="23"/>
        <end position="42"/>
    </location>
</feature>
<keyword evidence="1" id="KW-0378">Hydrolase</keyword>
<comment type="caution">
    <text evidence="4">The sequence shown here is derived from an EMBL/GenBank/DDBJ whole genome shotgun (WGS) entry which is preliminary data.</text>
</comment>
<evidence type="ECO:0000259" key="3">
    <source>
        <dbReference type="Pfam" id="PF00561"/>
    </source>
</evidence>
<evidence type="ECO:0000256" key="2">
    <source>
        <dbReference type="SAM" id="MobiDB-lite"/>
    </source>
</evidence>
<dbReference type="InterPro" id="IPR029058">
    <property type="entry name" value="AB_hydrolase_fold"/>
</dbReference>
<protein>
    <recommendedName>
        <fullName evidence="3">AB hydrolase-1 domain-containing protein</fullName>
    </recommendedName>
</protein>
<evidence type="ECO:0000313" key="4">
    <source>
        <dbReference type="EMBL" id="PPQ39042.1"/>
    </source>
</evidence>
<reference evidence="4 5" key="1">
    <citation type="journal article" date="2018" name="Arch. Microbiol.">
        <title>New insights into the metabolic potential of the phototrophic purple bacterium Rhodopila globiformis DSM 161(T) from its draft genome sequence and evidence for a vanadium-dependent nitrogenase.</title>
        <authorList>
            <person name="Imhoff J.F."/>
            <person name="Rahn T."/>
            <person name="Kunzel S."/>
            <person name="Neulinger S.C."/>
        </authorList>
    </citation>
    <scope>NUCLEOTIDE SEQUENCE [LARGE SCALE GENOMIC DNA]</scope>
    <source>
        <strain evidence="4 5">DSM 161</strain>
    </source>
</reference>
<dbReference type="Proteomes" id="UP000239724">
    <property type="component" value="Unassembled WGS sequence"/>
</dbReference>
<evidence type="ECO:0000313" key="5">
    <source>
        <dbReference type="Proteomes" id="UP000239724"/>
    </source>
</evidence>
<dbReference type="PANTHER" id="PTHR43329">
    <property type="entry name" value="EPOXIDE HYDROLASE"/>
    <property type="match status" value="1"/>
</dbReference>
<dbReference type="EMBL" id="NHRY01000036">
    <property type="protein sequence ID" value="PPQ39042.1"/>
    <property type="molecule type" value="Genomic_DNA"/>
</dbReference>
<keyword evidence="5" id="KW-1185">Reference proteome</keyword>
<dbReference type="Pfam" id="PF00561">
    <property type="entry name" value="Abhydrolase_1"/>
    <property type="match status" value="1"/>
</dbReference>
<sequence>MPDRTARLLRRAAGCDNADVANDARSTPARCHQGGTTMSETQPKSYRDLYGGKWEQLRTRKDDTLYGRTLLRPEDFRHQTVTTHDPRGYEVKIHYVREGSGEPLFLFHGWPGFWYDYWMNIKELAKQFDVIAVDLRGYGDTDKPGYDPKTNRIMLDPVQHYDLDTTVDDAMRLAKALGIEQAYWVGHDWSSLVMHKFVRRYPEMVKKLVLVNPFLPGAETRYLSPAFHEHSYYASFHGTPLAVELVESSREATKIYFRWFFQWWSANKNLWTPEEIEILTDNFVKPGNVEGGFHWYRANLSPVAKGWEPRDYTPTHIPTLVLWGEGDTCVVINWSDLAPQFYLDMKYMPVRNAGHFLMREAPDLFNREVAAFLRT</sequence>
<accession>A0A2S6NNL5</accession>
<organism evidence="4 5">
    <name type="scientific">Rhodopila globiformis</name>
    <name type="common">Rhodopseudomonas globiformis</name>
    <dbReference type="NCBI Taxonomy" id="1071"/>
    <lineage>
        <taxon>Bacteria</taxon>
        <taxon>Pseudomonadati</taxon>
        <taxon>Pseudomonadota</taxon>
        <taxon>Alphaproteobacteria</taxon>
        <taxon>Acetobacterales</taxon>
        <taxon>Acetobacteraceae</taxon>
        <taxon>Rhodopila</taxon>
    </lineage>
</organism>
<dbReference type="InterPro" id="IPR000073">
    <property type="entry name" value="AB_hydrolase_1"/>
</dbReference>
<feature type="domain" description="AB hydrolase-1" evidence="3">
    <location>
        <begin position="103"/>
        <end position="358"/>
    </location>
</feature>
<dbReference type="AlphaFoldDB" id="A0A2S6NNL5"/>
<dbReference type="InterPro" id="IPR000639">
    <property type="entry name" value="Epox_hydrolase-like"/>
</dbReference>
<name>A0A2S6NNL5_RHOGL</name>
<evidence type="ECO:0000256" key="1">
    <source>
        <dbReference type="ARBA" id="ARBA00022801"/>
    </source>
</evidence>
<dbReference type="GO" id="GO:0016787">
    <property type="term" value="F:hydrolase activity"/>
    <property type="evidence" value="ECO:0007669"/>
    <property type="project" value="UniProtKB-KW"/>
</dbReference>